<accession>A0A7J7J5U6</accession>
<keyword evidence="2 7" id="KW-0812">Transmembrane</keyword>
<name>A0A7J7J5U6_BUGNE</name>
<evidence type="ECO:0000313" key="8">
    <source>
        <dbReference type="EMBL" id="KAF6021503.1"/>
    </source>
</evidence>
<dbReference type="PANTHER" id="PTHR15415">
    <property type="entry name" value="MITOFILIN"/>
    <property type="match status" value="1"/>
</dbReference>
<comment type="function">
    <text evidence="7">Component of the MICOS complex, a large protein complex of the mitochondrial inner membrane that plays crucial roles in the maintenance of crista junctions, inner membrane architecture, and formation of contact sites to the outer membrane.</text>
</comment>
<dbReference type="Proteomes" id="UP000593567">
    <property type="component" value="Unassembled WGS sequence"/>
</dbReference>
<gene>
    <name evidence="8" type="ORF">EB796_020189</name>
</gene>
<organism evidence="8 9">
    <name type="scientific">Bugula neritina</name>
    <name type="common">Brown bryozoan</name>
    <name type="synonym">Sertularia neritina</name>
    <dbReference type="NCBI Taxonomy" id="10212"/>
    <lineage>
        <taxon>Eukaryota</taxon>
        <taxon>Metazoa</taxon>
        <taxon>Spiralia</taxon>
        <taxon>Lophotrochozoa</taxon>
        <taxon>Bryozoa</taxon>
        <taxon>Gymnolaemata</taxon>
        <taxon>Cheilostomatida</taxon>
        <taxon>Flustrina</taxon>
        <taxon>Buguloidea</taxon>
        <taxon>Bugulidae</taxon>
        <taxon>Bugula</taxon>
    </lineage>
</organism>
<comment type="caution">
    <text evidence="8">The sequence shown here is derived from an EMBL/GenBank/DDBJ whole genome shotgun (WGS) entry which is preliminary data.</text>
</comment>
<dbReference type="AlphaFoldDB" id="A0A7J7J5U6"/>
<sequence>MDNIAKNIAKVKGLESALEERANLEKVITHVQDLTCSSLCLMHAIAHDVDCVGEEYDIIRIDDPLKRCFLAAEQNPFAQAILHTIPNLAAERGIYTISSLEKRFDRVYAECRKALDGWLTYFFTDPKPRYLNAAEFESAEGMSQTDLVVQAKYFMDKKCMAEAVRCLIQLDGTARSLAQDWIEKLDLCWRSVRLLSALGICQF</sequence>
<comment type="similarity">
    <text evidence="1 7">Belongs to the MICOS complex subunit Mic60 family.</text>
</comment>
<evidence type="ECO:0000256" key="6">
    <source>
        <dbReference type="ARBA" id="ARBA00023136"/>
    </source>
</evidence>
<evidence type="ECO:0000313" key="9">
    <source>
        <dbReference type="Proteomes" id="UP000593567"/>
    </source>
</evidence>
<evidence type="ECO:0000256" key="5">
    <source>
        <dbReference type="ARBA" id="ARBA00023128"/>
    </source>
</evidence>
<evidence type="ECO:0000256" key="3">
    <source>
        <dbReference type="ARBA" id="ARBA00022792"/>
    </source>
</evidence>
<evidence type="ECO:0000256" key="2">
    <source>
        <dbReference type="ARBA" id="ARBA00022692"/>
    </source>
</evidence>
<protein>
    <recommendedName>
        <fullName evidence="7">MICOS complex subunit MIC60</fullName>
    </recommendedName>
    <alternativeName>
        <fullName evidence="7">Mitofilin</fullName>
    </alternativeName>
</protein>
<dbReference type="GO" id="GO:0042407">
    <property type="term" value="P:cristae formation"/>
    <property type="evidence" value="ECO:0007669"/>
    <property type="project" value="TreeGrafter"/>
</dbReference>
<comment type="subunit">
    <text evidence="7">Component of the mitochondrial contact site and cristae organizing system (MICOS) complex.</text>
</comment>
<keyword evidence="6" id="KW-0472">Membrane</keyword>
<reference evidence="8" key="1">
    <citation type="submission" date="2020-06" db="EMBL/GenBank/DDBJ databases">
        <title>Draft genome of Bugula neritina, a colonial animal packing powerful symbionts and potential medicines.</title>
        <authorList>
            <person name="Rayko M."/>
        </authorList>
    </citation>
    <scope>NUCLEOTIDE SEQUENCE [LARGE SCALE GENOMIC DNA]</scope>
    <source>
        <strain evidence="8">Kwan_BN1</strain>
    </source>
</reference>
<evidence type="ECO:0000256" key="7">
    <source>
        <dbReference type="RuleBase" id="RU363000"/>
    </source>
</evidence>
<dbReference type="EMBL" id="VXIV02003020">
    <property type="protein sequence ID" value="KAF6021503.1"/>
    <property type="molecule type" value="Genomic_DNA"/>
</dbReference>
<keyword evidence="9" id="KW-1185">Reference proteome</keyword>
<evidence type="ECO:0000256" key="4">
    <source>
        <dbReference type="ARBA" id="ARBA00022989"/>
    </source>
</evidence>
<dbReference type="InterPro" id="IPR019133">
    <property type="entry name" value="MIC60"/>
</dbReference>
<proteinExistence type="inferred from homology"/>
<evidence type="ECO:0000256" key="1">
    <source>
        <dbReference type="ARBA" id="ARBA00010877"/>
    </source>
</evidence>
<dbReference type="GO" id="GO:0061617">
    <property type="term" value="C:MICOS complex"/>
    <property type="evidence" value="ECO:0007669"/>
    <property type="project" value="TreeGrafter"/>
</dbReference>
<dbReference type="OrthoDB" id="10261039at2759"/>
<keyword evidence="4" id="KW-1133">Transmembrane helix</keyword>
<dbReference type="PANTHER" id="PTHR15415:SF7">
    <property type="entry name" value="MICOS COMPLEX SUBUNIT MIC60"/>
    <property type="match status" value="1"/>
</dbReference>
<keyword evidence="5 7" id="KW-0496">Mitochondrion</keyword>
<comment type="subcellular location">
    <subcellularLocation>
        <location evidence="7">Mitochondrion inner membrane</location>
        <topology evidence="7">Single-pass membrane protein</topology>
    </subcellularLocation>
</comment>
<keyword evidence="3 7" id="KW-0999">Mitochondrion inner membrane</keyword>
<dbReference type="Pfam" id="PF09731">
    <property type="entry name" value="Mitofilin"/>
    <property type="match status" value="1"/>
</dbReference>